<dbReference type="PANTHER" id="PTHR42686:SF1">
    <property type="entry name" value="GH17980P-RELATED"/>
    <property type="match status" value="1"/>
</dbReference>
<protein>
    <submittedName>
        <fullName evidence="2">Aldo/keto reductase</fullName>
    </submittedName>
</protein>
<dbReference type="KEGG" id="sfiy:F0344_07345"/>
<dbReference type="InterPro" id="IPR020471">
    <property type="entry name" value="AKR"/>
</dbReference>
<dbReference type="GO" id="GO:0016491">
    <property type="term" value="F:oxidoreductase activity"/>
    <property type="evidence" value="ECO:0007669"/>
    <property type="project" value="InterPro"/>
</dbReference>
<keyword evidence="3" id="KW-1185">Reference proteome</keyword>
<gene>
    <name evidence="2" type="ORF">F0344_07345</name>
</gene>
<dbReference type="Gene3D" id="3.20.20.100">
    <property type="entry name" value="NADP-dependent oxidoreductase domain"/>
    <property type="match status" value="1"/>
</dbReference>
<dbReference type="AlphaFoldDB" id="A0A7G7BGI2"/>
<sequence>MTAFDLKRRHIAPGLTANPLGVGCWAIGGPTVNAGHAVGWGSVEDTQSLDGLRTALEHGANFFDTADVFGHGHSERLLGQLLKEVDRESVHIASKVGWVRGTAPHPYAGPKLRHQFEQSMENLGVEYLDAYFLHTLDFGDDDYYLHVAINQMHALRDADYIKAIGMRGPHPLASDRKDAADVRSARFAKIFRLLRPDVLWTRCNPLSPPTLVDGEDLFSFTARHGVSLMLTEPLAQGLLTGKYHSGTPAVFGPGDHRRHKRWFSNPGLEIIDRGLETLRQRFGRHPQALVRVALRYSLQQADHTAVIVGFTTPEQVRENYSCLGEPLTHEELAFVDDTYGRIRNELHATGDAYRRMEVTV</sequence>
<dbReference type="InterPro" id="IPR023210">
    <property type="entry name" value="NADP_OxRdtase_dom"/>
</dbReference>
<dbReference type="PROSITE" id="PS51257">
    <property type="entry name" value="PROKAR_LIPOPROTEIN"/>
    <property type="match status" value="1"/>
</dbReference>
<reference evidence="3" key="1">
    <citation type="submission" date="2019-10" db="EMBL/GenBank/DDBJ databases">
        <title>Antimicrobial potential of Antarctic Bacteria.</title>
        <authorList>
            <person name="Benaud N."/>
            <person name="Edwards R.J."/>
            <person name="Ferrari B.C."/>
        </authorList>
    </citation>
    <scope>NUCLEOTIDE SEQUENCE [LARGE SCALE GENOMIC DNA]</scope>
    <source>
        <strain evidence="3">NBSH44</strain>
    </source>
</reference>
<dbReference type="Pfam" id="PF00248">
    <property type="entry name" value="Aldo_ket_red"/>
    <property type="match status" value="1"/>
</dbReference>
<dbReference type="GO" id="GO:0005829">
    <property type="term" value="C:cytosol"/>
    <property type="evidence" value="ECO:0007669"/>
    <property type="project" value="TreeGrafter"/>
</dbReference>
<feature type="domain" description="NADP-dependent oxidoreductase" evidence="1">
    <location>
        <begin position="20"/>
        <end position="337"/>
    </location>
</feature>
<dbReference type="PANTHER" id="PTHR42686">
    <property type="entry name" value="GH17980P-RELATED"/>
    <property type="match status" value="1"/>
</dbReference>
<dbReference type="EMBL" id="CP045702">
    <property type="protein sequence ID" value="QNE74447.1"/>
    <property type="molecule type" value="Genomic_DNA"/>
</dbReference>
<organism evidence="2 3">
    <name type="scientific">Streptomyces finlayi</name>
    <dbReference type="NCBI Taxonomy" id="67296"/>
    <lineage>
        <taxon>Bacteria</taxon>
        <taxon>Bacillati</taxon>
        <taxon>Actinomycetota</taxon>
        <taxon>Actinomycetes</taxon>
        <taxon>Kitasatosporales</taxon>
        <taxon>Streptomycetaceae</taxon>
        <taxon>Streptomyces</taxon>
    </lineage>
</organism>
<dbReference type="RefSeq" id="WP_185298004.1">
    <property type="nucleotide sequence ID" value="NZ_CP045702.1"/>
</dbReference>
<evidence type="ECO:0000259" key="1">
    <source>
        <dbReference type="Pfam" id="PF00248"/>
    </source>
</evidence>
<evidence type="ECO:0000313" key="3">
    <source>
        <dbReference type="Proteomes" id="UP000515307"/>
    </source>
</evidence>
<dbReference type="Proteomes" id="UP000515307">
    <property type="component" value="Chromosome"/>
</dbReference>
<dbReference type="SUPFAM" id="SSF51430">
    <property type="entry name" value="NAD(P)-linked oxidoreductase"/>
    <property type="match status" value="1"/>
</dbReference>
<evidence type="ECO:0000313" key="2">
    <source>
        <dbReference type="EMBL" id="QNE74447.1"/>
    </source>
</evidence>
<proteinExistence type="predicted"/>
<dbReference type="InterPro" id="IPR036812">
    <property type="entry name" value="NAD(P)_OxRdtase_dom_sf"/>
</dbReference>
<accession>A0A7G7BGI2</accession>
<name>A0A7G7BGI2_9ACTN</name>